<dbReference type="InterPro" id="IPR014044">
    <property type="entry name" value="CAP_dom"/>
</dbReference>
<evidence type="ECO:0000313" key="2">
    <source>
        <dbReference type="EMBL" id="MBE9041369.1"/>
    </source>
</evidence>
<dbReference type="SUPFAM" id="SSF55797">
    <property type="entry name" value="PR-1-like"/>
    <property type="match status" value="1"/>
</dbReference>
<dbReference type="CDD" id="cd05379">
    <property type="entry name" value="CAP_bacterial"/>
    <property type="match status" value="1"/>
</dbReference>
<dbReference type="RefSeq" id="WP_264321580.1">
    <property type="nucleotide sequence ID" value="NZ_JADEXN010000186.1"/>
</dbReference>
<dbReference type="PANTHER" id="PTHR31157:SF1">
    <property type="entry name" value="SCP DOMAIN-CONTAINING PROTEIN"/>
    <property type="match status" value="1"/>
</dbReference>
<dbReference type="Pfam" id="PF00188">
    <property type="entry name" value="CAP"/>
    <property type="match status" value="1"/>
</dbReference>
<dbReference type="PANTHER" id="PTHR31157">
    <property type="entry name" value="SCP DOMAIN-CONTAINING PROTEIN"/>
    <property type="match status" value="1"/>
</dbReference>
<dbReference type="AlphaFoldDB" id="A0A928VXE8"/>
<sequence length="171" mass="18534">MFDRLFLGLFALVSVAGCEVSDVGVSAPISPPPQSIPVAAGTFTELEESVHEKVNQYRQSQGLPTFALDPQMSEIARSHSENMASGQIAFSHDGFEERAEALGELVSLQGVAENVAYNQGYGDPATQAFEGWLESPGHLENIEGDYNLTGIGIAQNSQGEYYFTQLFVRSR</sequence>
<name>A0A928VXE8_9CYAN</name>
<organism evidence="2 3">
    <name type="scientific">Zarconia navalis LEGE 11467</name>
    <dbReference type="NCBI Taxonomy" id="1828826"/>
    <lineage>
        <taxon>Bacteria</taxon>
        <taxon>Bacillati</taxon>
        <taxon>Cyanobacteriota</taxon>
        <taxon>Cyanophyceae</taxon>
        <taxon>Oscillatoriophycideae</taxon>
        <taxon>Oscillatoriales</taxon>
        <taxon>Oscillatoriales incertae sedis</taxon>
        <taxon>Zarconia</taxon>
        <taxon>Zarconia navalis</taxon>
    </lineage>
</organism>
<dbReference type="InterPro" id="IPR035940">
    <property type="entry name" value="CAP_sf"/>
</dbReference>
<reference evidence="2" key="1">
    <citation type="submission" date="2020-10" db="EMBL/GenBank/DDBJ databases">
        <authorList>
            <person name="Castelo-Branco R."/>
            <person name="Eusebio N."/>
            <person name="Adriana R."/>
            <person name="Vieira A."/>
            <person name="Brugerolle De Fraissinette N."/>
            <person name="Rezende De Castro R."/>
            <person name="Schneider M.P."/>
            <person name="Vasconcelos V."/>
            <person name="Leao P.N."/>
        </authorList>
    </citation>
    <scope>NUCLEOTIDE SEQUENCE</scope>
    <source>
        <strain evidence="2">LEGE 11467</strain>
    </source>
</reference>
<dbReference type="PROSITE" id="PS51257">
    <property type="entry name" value="PROKAR_LIPOPROTEIN"/>
    <property type="match status" value="1"/>
</dbReference>
<feature type="domain" description="SCP" evidence="1">
    <location>
        <begin position="52"/>
        <end position="167"/>
    </location>
</feature>
<evidence type="ECO:0000313" key="3">
    <source>
        <dbReference type="Proteomes" id="UP000621799"/>
    </source>
</evidence>
<comment type="caution">
    <text evidence="2">The sequence shown here is derived from an EMBL/GenBank/DDBJ whole genome shotgun (WGS) entry which is preliminary data.</text>
</comment>
<proteinExistence type="predicted"/>
<dbReference type="Proteomes" id="UP000621799">
    <property type="component" value="Unassembled WGS sequence"/>
</dbReference>
<protein>
    <submittedName>
        <fullName evidence="2">CAP domain-containing protein</fullName>
    </submittedName>
</protein>
<dbReference type="EMBL" id="JADEXN010000186">
    <property type="protein sequence ID" value="MBE9041369.1"/>
    <property type="molecule type" value="Genomic_DNA"/>
</dbReference>
<accession>A0A928VXE8</accession>
<keyword evidence="3" id="KW-1185">Reference proteome</keyword>
<gene>
    <name evidence="2" type="ORF">IQ235_11310</name>
</gene>
<dbReference type="Gene3D" id="3.40.33.10">
    <property type="entry name" value="CAP"/>
    <property type="match status" value="1"/>
</dbReference>
<evidence type="ECO:0000259" key="1">
    <source>
        <dbReference type="Pfam" id="PF00188"/>
    </source>
</evidence>